<evidence type="ECO:0000313" key="3">
    <source>
        <dbReference type="Proteomes" id="UP001568358"/>
    </source>
</evidence>
<feature type="signal peptide" evidence="1">
    <location>
        <begin position="1"/>
        <end position="25"/>
    </location>
</feature>
<accession>A0ABV4JW53</accession>
<name>A0ABV4JW53_9BACT</name>
<evidence type="ECO:0000313" key="2">
    <source>
        <dbReference type="EMBL" id="MEZ6854978.1"/>
    </source>
</evidence>
<keyword evidence="1" id="KW-0732">Signal</keyword>
<keyword evidence="3" id="KW-1185">Reference proteome</keyword>
<sequence length="127" mass="14294">MTLRTIKNILLLSLLLVSCFATSVAAQQWCSESKEFQSSYVVEIKEDVLSFSFVLENGKRITENLKPVEVKKLSNGCFFAGGVVEDYFNNKFDVVLCPSGSSLVWAKVTPEEIYLIPNWLQLTTCNE</sequence>
<evidence type="ECO:0000256" key="1">
    <source>
        <dbReference type="SAM" id="SignalP"/>
    </source>
</evidence>
<dbReference type="PROSITE" id="PS51257">
    <property type="entry name" value="PROKAR_LIPOPROTEIN"/>
    <property type="match status" value="1"/>
</dbReference>
<dbReference type="RefSeq" id="WP_371151105.1">
    <property type="nucleotide sequence ID" value="NZ_JBFSOO010000017.1"/>
</dbReference>
<dbReference type="EMBL" id="JBFSOO010000017">
    <property type="protein sequence ID" value="MEZ6854978.1"/>
    <property type="molecule type" value="Genomic_DNA"/>
</dbReference>
<reference evidence="2 3" key="1">
    <citation type="submission" date="2024-07" db="EMBL/GenBank/DDBJ databases">
        <title>Active virus-host system and metabolic interactions in a Lokiarchaeon culture.</title>
        <authorList>
            <person name="Ponce Toledo R.I."/>
            <person name="Rodrigues Oliveira T."/>
            <person name="Schleper C."/>
        </authorList>
    </citation>
    <scope>NUCLEOTIDE SEQUENCE [LARGE SCALE GENOMIC DNA]</scope>
    <source>
        <strain evidence="2 3">B35</strain>
    </source>
</reference>
<comment type="caution">
    <text evidence="2">The sequence shown here is derived from an EMBL/GenBank/DDBJ whole genome shotgun (WGS) entry which is preliminary data.</text>
</comment>
<protein>
    <submittedName>
        <fullName evidence="2">Uncharacterized protein</fullName>
    </submittedName>
</protein>
<organism evidence="2 3">
    <name type="scientific">Halodesulfovibrio aestuarii</name>
    <dbReference type="NCBI Taxonomy" id="126333"/>
    <lineage>
        <taxon>Bacteria</taxon>
        <taxon>Pseudomonadati</taxon>
        <taxon>Thermodesulfobacteriota</taxon>
        <taxon>Desulfovibrionia</taxon>
        <taxon>Desulfovibrionales</taxon>
        <taxon>Desulfovibrionaceae</taxon>
        <taxon>Halodesulfovibrio</taxon>
    </lineage>
</organism>
<proteinExistence type="predicted"/>
<feature type="chain" id="PRO_5047301747" evidence="1">
    <location>
        <begin position="26"/>
        <end position="127"/>
    </location>
</feature>
<gene>
    <name evidence="2" type="ORF">AB2Z07_15855</name>
</gene>
<dbReference type="Proteomes" id="UP001568358">
    <property type="component" value="Unassembled WGS sequence"/>
</dbReference>